<dbReference type="AlphaFoldDB" id="A0A9P0L9R0"/>
<sequence length="44" mass="5279">MKVPQTEEEWKEIQNNFYCRWNFTNCCRALDGKHIIIRNAPHSG</sequence>
<name>A0A9P0L9R0_ACAOB</name>
<protein>
    <recommendedName>
        <fullName evidence="3">DDE Tnp4 domain-containing protein</fullName>
    </recommendedName>
</protein>
<evidence type="ECO:0008006" key="3">
    <source>
        <dbReference type="Google" id="ProtNLM"/>
    </source>
</evidence>
<evidence type="ECO:0000313" key="2">
    <source>
        <dbReference type="Proteomes" id="UP001152888"/>
    </source>
</evidence>
<comment type="caution">
    <text evidence="1">The sequence shown here is derived from an EMBL/GenBank/DDBJ whole genome shotgun (WGS) entry which is preliminary data.</text>
</comment>
<dbReference type="Proteomes" id="UP001152888">
    <property type="component" value="Unassembled WGS sequence"/>
</dbReference>
<accession>A0A9P0L9R0</accession>
<reference evidence="1" key="1">
    <citation type="submission" date="2022-03" db="EMBL/GenBank/DDBJ databases">
        <authorList>
            <person name="Sayadi A."/>
        </authorList>
    </citation>
    <scope>NUCLEOTIDE SEQUENCE</scope>
</reference>
<dbReference type="EMBL" id="CAKOFQ010007055">
    <property type="protein sequence ID" value="CAH1989016.1"/>
    <property type="molecule type" value="Genomic_DNA"/>
</dbReference>
<keyword evidence="2" id="KW-1185">Reference proteome</keyword>
<gene>
    <name evidence="1" type="ORF">ACAOBT_LOCUS18798</name>
</gene>
<proteinExistence type="predicted"/>
<evidence type="ECO:0000313" key="1">
    <source>
        <dbReference type="EMBL" id="CAH1989016.1"/>
    </source>
</evidence>
<dbReference type="OrthoDB" id="2668416at2759"/>
<organism evidence="1 2">
    <name type="scientific">Acanthoscelides obtectus</name>
    <name type="common">Bean weevil</name>
    <name type="synonym">Bruchus obtectus</name>
    <dbReference type="NCBI Taxonomy" id="200917"/>
    <lineage>
        <taxon>Eukaryota</taxon>
        <taxon>Metazoa</taxon>
        <taxon>Ecdysozoa</taxon>
        <taxon>Arthropoda</taxon>
        <taxon>Hexapoda</taxon>
        <taxon>Insecta</taxon>
        <taxon>Pterygota</taxon>
        <taxon>Neoptera</taxon>
        <taxon>Endopterygota</taxon>
        <taxon>Coleoptera</taxon>
        <taxon>Polyphaga</taxon>
        <taxon>Cucujiformia</taxon>
        <taxon>Chrysomeloidea</taxon>
        <taxon>Chrysomelidae</taxon>
        <taxon>Bruchinae</taxon>
        <taxon>Bruchini</taxon>
        <taxon>Acanthoscelides</taxon>
    </lineage>
</organism>